<dbReference type="AlphaFoldDB" id="A6DH86"/>
<dbReference type="SUPFAM" id="SSF47413">
    <property type="entry name" value="lambda repressor-like DNA-binding domains"/>
    <property type="match status" value="1"/>
</dbReference>
<feature type="compositionally biased region" description="Polar residues" evidence="1">
    <location>
        <begin position="209"/>
        <end position="227"/>
    </location>
</feature>
<protein>
    <submittedName>
        <fullName evidence="3">DNA topoisomerase IV subunit A</fullName>
    </submittedName>
</protein>
<dbReference type="Proteomes" id="UP000004947">
    <property type="component" value="Unassembled WGS sequence"/>
</dbReference>
<dbReference type="OrthoDB" id="9797543at2"/>
<gene>
    <name evidence="3" type="ORF">LNTAR_14172</name>
</gene>
<organism evidence="3 4">
    <name type="scientific">Lentisphaera araneosa HTCC2155</name>
    <dbReference type="NCBI Taxonomy" id="313628"/>
    <lineage>
        <taxon>Bacteria</taxon>
        <taxon>Pseudomonadati</taxon>
        <taxon>Lentisphaerota</taxon>
        <taxon>Lentisphaeria</taxon>
        <taxon>Lentisphaerales</taxon>
        <taxon>Lentisphaeraceae</taxon>
        <taxon>Lentisphaera</taxon>
    </lineage>
</organism>
<sequence length="464" mass="52009">MSTEDDNLFEQELPLYNETPKPLILKKAEDISSSPTEVTSDTQDSAEKTLKIKSTACRENTADLNSRSSQAPQSSGLKIKTSNSHETPPSLLIKKANSETNPESSEEISDPTYEDATAPIEEVENFDQETNPTTLHQEREQQQTPPINSMDGELFSGTKAKPNELEAPHNSDSIKNLEDNDPVPEPSEHSPRTIILRNKPLPGDEGKLSLTSVEITEESQSSRSFNTAPPPHIQELEEYEEVLNTAAQESVFELSGNELEADGESDEDKTSNHQDELFDKIHSEEDEPRRIKNSPTIYEMEDDSSIGSMLMSARQKASYTIKELARRTNIKEAYIIALEEENRSSLPDPIYTKSYIKNLCHELNIEYPKALKLYADLCGEEFDTQYNIAQKGPDKFASKPANSTLQKWSAIFVIVLILGLIAIGFTAKHFYSPVPVFKAEEQVNLNNFHQEVSIPIPRLKVPNK</sequence>
<feature type="region of interest" description="Disordered" evidence="1">
    <location>
        <begin position="1"/>
        <end position="230"/>
    </location>
</feature>
<keyword evidence="2" id="KW-0472">Membrane</keyword>
<keyword evidence="4" id="KW-1185">Reference proteome</keyword>
<feature type="compositionally biased region" description="Polar residues" evidence="1">
    <location>
        <begin position="31"/>
        <end position="43"/>
    </location>
</feature>
<feature type="transmembrane region" description="Helical" evidence="2">
    <location>
        <begin position="408"/>
        <end position="427"/>
    </location>
</feature>
<dbReference type="GO" id="GO:0016853">
    <property type="term" value="F:isomerase activity"/>
    <property type="evidence" value="ECO:0007669"/>
    <property type="project" value="UniProtKB-KW"/>
</dbReference>
<keyword evidence="2" id="KW-0812">Transmembrane</keyword>
<proteinExistence type="predicted"/>
<dbReference type="RefSeq" id="WP_007277271.1">
    <property type="nucleotide sequence ID" value="NZ_ABCK01000003.1"/>
</dbReference>
<accession>A6DH86</accession>
<comment type="caution">
    <text evidence="3">The sequence shown here is derived from an EMBL/GenBank/DDBJ whole genome shotgun (WGS) entry which is preliminary data.</text>
</comment>
<dbReference type="STRING" id="313628.LNTAR_14172"/>
<dbReference type="Pfam" id="PF13413">
    <property type="entry name" value="HTH_25"/>
    <property type="match status" value="1"/>
</dbReference>
<dbReference type="GO" id="GO:0003677">
    <property type="term" value="F:DNA binding"/>
    <property type="evidence" value="ECO:0007669"/>
    <property type="project" value="InterPro"/>
</dbReference>
<dbReference type="EMBL" id="ABCK01000003">
    <property type="protein sequence ID" value="EDM28969.1"/>
    <property type="molecule type" value="Genomic_DNA"/>
</dbReference>
<dbReference type="PANTHER" id="PTHR34475">
    <property type="match status" value="1"/>
</dbReference>
<dbReference type="CDD" id="cd00093">
    <property type="entry name" value="HTH_XRE"/>
    <property type="match status" value="1"/>
</dbReference>
<dbReference type="InterPro" id="IPR001387">
    <property type="entry name" value="Cro/C1-type_HTH"/>
</dbReference>
<evidence type="ECO:0000313" key="4">
    <source>
        <dbReference type="Proteomes" id="UP000004947"/>
    </source>
</evidence>
<dbReference type="Gene3D" id="1.10.260.40">
    <property type="entry name" value="lambda repressor-like DNA-binding domains"/>
    <property type="match status" value="1"/>
</dbReference>
<feature type="compositionally biased region" description="Acidic residues" evidence="1">
    <location>
        <begin position="104"/>
        <end position="113"/>
    </location>
</feature>
<dbReference type="InterPro" id="IPR050400">
    <property type="entry name" value="Bact_Cytoskel_RodZ"/>
</dbReference>
<evidence type="ECO:0000256" key="1">
    <source>
        <dbReference type="SAM" id="MobiDB-lite"/>
    </source>
</evidence>
<feature type="compositionally biased region" description="Polar residues" evidence="1">
    <location>
        <begin position="62"/>
        <end position="87"/>
    </location>
</feature>
<name>A6DH86_9BACT</name>
<dbReference type="PANTHER" id="PTHR34475:SF1">
    <property type="entry name" value="CYTOSKELETON PROTEIN RODZ"/>
    <property type="match status" value="1"/>
</dbReference>
<keyword evidence="3" id="KW-0413">Isomerase</keyword>
<dbReference type="InterPro" id="IPR010982">
    <property type="entry name" value="Lambda_DNA-bd_dom_sf"/>
</dbReference>
<reference evidence="3 4" key="1">
    <citation type="journal article" date="2010" name="J. Bacteriol.">
        <title>Genome sequence of Lentisphaera araneosa HTCC2155T, the type species of the order Lentisphaerales in the phylum Lentisphaerae.</title>
        <authorList>
            <person name="Thrash J.C."/>
            <person name="Cho J.C."/>
            <person name="Vergin K.L."/>
            <person name="Morris R.M."/>
            <person name="Giovannoni S.J."/>
        </authorList>
    </citation>
    <scope>NUCLEOTIDE SEQUENCE [LARGE SCALE GENOMIC DNA]</scope>
    <source>
        <strain evidence="3 4">HTCC2155</strain>
    </source>
</reference>
<evidence type="ECO:0000256" key="2">
    <source>
        <dbReference type="SAM" id="Phobius"/>
    </source>
</evidence>
<keyword evidence="2" id="KW-1133">Transmembrane helix</keyword>
<evidence type="ECO:0000313" key="3">
    <source>
        <dbReference type="EMBL" id="EDM28969.1"/>
    </source>
</evidence>